<dbReference type="EMBL" id="CP036298">
    <property type="protein sequence ID" value="QDV27961.1"/>
    <property type="molecule type" value="Genomic_DNA"/>
</dbReference>
<reference evidence="1 2" key="1">
    <citation type="submission" date="2019-02" db="EMBL/GenBank/DDBJ databases">
        <title>Deep-cultivation of Planctomycetes and their phenomic and genomic characterization uncovers novel biology.</title>
        <authorList>
            <person name="Wiegand S."/>
            <person name="Jogler M."/>
            <person name="Boedeker C."/>
            <person name="Pinto D."/>
            <person name="Vollmers J."/>
            <person name="Rivas-Marin E."/>
            <person name="Kohn T."/>
            <person name="Peeters S.H."/>
            <person name="Heuer A."/>
            <person name="Rast P."/>
            <person name="Oberbeckmann S."/>
            <person name="Bunk B."/>
            <person name="Jeske O."/>
            <person name="Meyerdierks A."/>
            <person name="Storesund J.E."/>
            <person name="Kallscheuer N."/>
            <person name="Luecker S."/>
            <person name="Lage O.M."/>
            <person name="Pohl T."/>
            <person name="Merkel B.J."/>
            <person name="Hornburger P."/>
            <person name="Mueller R.-W."/>
            <person name="Bruemmer F."/>
            <person name="Labrenz M."/>
            <person name="Spormann A.M."/>
            <person name="Op den Camp H."/>
            <person name="Overmann J."/>
            <person name="Amann R."/>
            <person name="Jetten M.S.M."/>
            <person name="Mascher T."/>
            <person name="Medema M.H."/>
            <person name="Devos D.P."/>
            <person name="Kaster A.-K."/>
            <person name="Ovreas L."/>
            <person name="Rohde M."/>
            <person name="Galperin M.Y."/>
            <person name="Jogler C."/>
        </authorList>
    </citation>
    <scope>NUCLEOTIDE SEQUENCE [LARGE SCALE GENOMIC DNA]</scope>
    <source>
        <strain evidence="1 2">Q31a</strain>
    </source>
</reference>
<name>A0A518GH88_9BACT</name>
<evidence type="ECO:0000313" key="1">
    <source>
        <dbReference type="EMBL" id="QDV27961.1"/>
    </source>
</evidence>
<sequence length="82" mass="8944">MLAIRLTINESAKAAKREKTPATMRTVFRGIRGSARQVDANGTCLQFVTIVWIELAIATGFNAQFAKFVGLASAHNLVFEGF</sequence>
<organism evidence="1 2">
    <name type="scientific">Aureliella helgolandensis</name>
    <dbReference type="NCBI Taxonomy" id="2527968"/>
    <lineage>
        <taxon>Bacteria</taxon>
        <taxon>Pseudomonadati</taxon>
        <taxon>Planctomycetota</taxon>
        <taxon>Planctomycetia</taxon>
        <taxon>Pirellulales</taxon>
        <taxon>Pirellulaceae</taxon>
        <taxon>Aureliella</taxon>
    </lineage>
</organism>
<dbReference type="KEGG" id="ahel:Q31a_63540"/>
<protein>
    <submittedName>
        <fullName evidence="1">Uncharacterized protein</fullName>
    </submittedName>
</protein>
<dbReference type="Proteomes" id="UP000318017">
    <property type="component" value="Chromosome"/>
</dbReference>
<accession>A0A518GH88</accession>
<dbReference type="AlphaFoldDB" id="A0A518GH88"/>
<evidence type="ECO:0000313" key="2">
    <source>
        <dbReference type="Proteomes" id="UP000318017"/>
    </source>
</evidence>
<keyword evidence="2" id="KW-1185">Reference proteome</keyword>
<proteinExistence type="predicted"/>
<gene>
    <name evidence="1" type="ORF">Q31a_63540</name>
</gene>